<evidence type="ECO:0000256" key="3">
    <source>
        <dbReference type="ARBA" id="ARBA00022801"/>
    </source>
</evidence>
<evidence type="ECO:0000256" key="1">
    <source>
        <dbReference type="ARBA" id="ARBA00022722"/>
    </source>
</evidence>
<dbReference type="EMBL" id="CP104874">
    <property type="protein sequence ID" value="WWF04968.1"/>
    <property type="molecule type" value="Genomic_DNA"/>
</dbReference>
<gene>
    <name evidence="6" type="ORF">N5P18_15075</name>
</gene>
<reference evidence="6 7" key="1">
    <citation type="submission" date="2022-09" db="EMBL/GenBank/DDBJ databases">
        <title>Complete genome sequence of Janibacter terrae strain COS04-44, PCL-degrading bacteria isolated from oil spilled coast.</title>
        <authorList>
            <person name="Park H."/>
            <person name="Kim J.Y."/>
            <person name="An S.H."/>
            <person name="Lee C.M."/>
            <person name="Weon H.-Y."/>
        </authorList>
    </citation>
    <scope>NUCLEOTIDE SEQUENCE [LARGE SCALE GENOMIC DNA]</scope>
    <source>
        <strain evidence="6 7">COS04-44</strain>
    </source>
</reference>
<keyword evidence="7" id="KW-1185">Reference proteome</keyword>
<keyword evidence="1" id="KW-0540">Nuclease</keyword>
<organism evidence="6 7">
    <name type="scientific">Janibacter terrae</name>
    <dbReference type="NCBI Taxonomy" id="103817"/>
    <lineage>
        <taxon>Bacteria</taxon>
        <taxon>Bacillati</taxon>
        <taxon>Actinomycetota</taxon>
        <taxon>Actinomycetes</taxon>
        <taxon>Micrococcales</taxon>
        <taxon>Intrasporangiaceae</taxon>
        <taxon>Janibacter</taxon>
    </lineage>
</organism>
<protein>
    <submittedName>
        <fullName evidence="6">Type II toxin-antitoxin system VapC family toxin</fullName>
    </submittedName>
</protein>
<dbReference type="InterPro" id="IPR002716">
    <property type="entry name" value="PIN_dom"/>
</dbReference>
<dbReference type="InterPro" id="IPR029060">
    <property type="entry name" value="PIN-like_dom_sf"/>
</dbReference>
<dbReference type="Proteomes" id="UP001381003">
    <property type="component" value="Chromosome"/>
</dbReference>
<dbReference type="Gene3D" id="3.40.50.1010">
    <property type="entry name" value="5'-nuclease"/>
    <property type="match status" value="1"/>
</dbReference>
<dbReference type="CDD" id="cd18683">
    <property type="entry name" value="PIN_VapC-like"/>
    <property type="match status" value="1"/>
</dbReference>
<keyword evidence="4" id="KW-0460">Magnesium</keyword>
<evidence type="ECO:0000259" key="5">
    <source>
        <dbReference type="Pfam" id="PF01850"/>
    </source>
</evidence>
<dbReference type="Pfam" id="PF01850">
    <property type="entry name" value="PIN"/>
    <property type="match status" value="1"/>
</dbReference>
<evidence type="ECO:0000256" key="4">
    <source>
        <dbReference type="ARBA" id="ARBA00022842"/>
    </source>
</evidence>
<name>A0ABZ2FFH4_9MICO</name>
<sequence>MIGLDTNVLVRFLVQDEPRQAARADSLMAQLSPTSPGYLSTVVLVETYWVLRSAYRQKPEAVVDVLRELVGNACIVTQDRAIVLRALTLAADGADLPDAILAEAGRAAGCASVASFDKGAQRSLGFTSP</sequence>
<proteinExistence type="predicted"/>
<evidence type="ECO:0000313" key="7">
    <source>
        <dbReference type="Proteomes" id="UP001381003"/>
    </source>
</evidence>
<accession>A0ABZ2FFH4</accession>
<dbReference type="RefSeq" id="WP_068324218.1">
    <property type="nucleotide sequence ID" value="NZ_CP104874.1"/>
</dbReference>
<evidence type="ECO:0000313" key="6">
    <source>
        <dbReference type="EMBL" id="WWF04968.1"/>
    </source>
</evidence>
<feature type="domain" description="PIN" evidence="5">
    <location>
        <begin position="4"/>
        <end position="121"/>
    </location>
</feature>
<keyword evidence="3" id="KW-0378">Hydrolase</keyword>
<keyword evidence="2" id="KW-0479">Metal-binding</keyword>
<dbReference type="SUPFAM" id="SSF88723">
    <property type="entry name" value="PIN domain-like"/>
    <property type="match status" value="1"/>
</dbReference>
<evidence type="ECO:0000256" key="2">
    <source>
        <dbReference type="ARBA" id="ARBA00022723"/>
    </source>
</evidence>
<dbReference type="PANTHER" id="PTHR39664:SF2">
    <property type="entry name" value="NUCLEIC ACID-BINDING PROTEIN, CONTAINING PIN DOMAIN-RELATED"/>
    <property type="match status" value="1"/>
</dbReference>
<dbReference type="PANTHER" id="PTHR39664">
    <property type="match status" value="1"/>
</dbReference>